<evidence type="ECO:0000313" key="2">
    <source>
        <dbReference type="Proteomes" id="UP000701801"/>
    </source>
</evidence>
<dbReference type="EMBL" id="CAJVRM010000023">
    <property type="protein sequence ID" value="CAG8971569.1"/>
    <property type="molecule type" value="Genomic_DNA"/>
</dbReference>
<dbReference type="OrthoDB" id="62952at2759"/>
<accession>A0A9N9LAC0</accession>
<dbReference type="Proteomes" id="UP000701801">
    <property type="component" value="Unassembled WGS sequence"/>
</dbReference>
<gene>
    <name evidence="1" type="ORF">HYALB_00009218</name>
</gene>
<protein>
    <submittedName>
        <fullName evidence="1">Uncharacterized protein</fullName>
    </submittedName>
</protein>
<organism evidence="1 2">
    <name type="scientific">Hymenoscyphus albidus</name>
    <dbReference type="NCBI Taxonomy" id="595503"/>
    <lineage>
        <taxon>Eukaryota</taxon>
        <taxon>Fungi</taxon>
        <taxon>Dikarya</taxon>
        <taxon>Ascomycota</taxon>
        <taxon>Pezizomycotina</taxon>
        <taxon>Leotiomycetes</taxon>
        <taxon>Helotiales</taxon>
        <taxon>Helotiaceae</taxon>
        <taxon>Hymenoscyphus</taxon>
    </lineage>
</organism>
<comment type="caution">
    <text evidence="1">The sequence shown here is derived from an EMBL/GenBank/DDBJ whole genome shotgun (WGS) entry which is preliminary data.</text>
</comment>
<reference evidence="1" key="1">
    <citation type="submission" date="2021-07" db="EMBL/GenBank/DDBJ databases">
        <authorList>
            <person name="Durling M."/>
        </authorList>
    </citation>
    <scope>NUCLEOTIDE SEQUENCE</scope>
</reference>
<proteinExistence type="predicted"/>
<sequence>MKEHYSTLDPSSTALHLTKVTMNGADPFARIPPAEGTNPFLDELYQLQIPVARLQEQMRVYQSFSAGGEEGRKRVLGEKVNKSRNYLVEQILGLIRDKEAYRKRKQNPTRLFDLPWELRRQIYFYLPPPYFRLWKLLSLAFYSLLFPHYYSPLSTVCGNYMAQAKKMEIVTAGRMLFVSKQMTRTC</sequence>
<evidence type="ECO:0000313" key="1">
    <source>
        <dbReference type="EMBL" id="CAG8971569.1"/>
    </source>
</evidence>
<name>A0A9N9LAC0_9HELO</name>
<keyword evidence="2" id="KW-1185">Reference proteome</keyword>
<dbReference type="AlphaFoldDB" id="A0A9N9LAC0"/>